<feature type="region of interest" description="Disordered" evidence="1">
    <location>
        <begin position="202"/>
        <end position="248"/>
    </location>
</feature>
<protein>
    <submittedName>
        <fullName evidence="2">Uncharacterized protein</fullName>
    </submittedName>
</protein>
<proteinExistence type="predicted"/>
<name>A0A1Y0HY14_CELCE</name>
<sequence>MVDATVTGAKVLPVTLAERVGGEPATARPPVTATAVGVAETMPAAARATRGDARTAAIADGPTAREGARRGAAPTAGTGARIVTGAPVTGRIVTVARGTVVTGRVATADARTSGDRGTRAVRARAPRAAGTGREAAIVPGAVTTGHPRATGVARRGRAATGTSGPRAPAKEAAGGTTGTRPTAVVTARVRATTAVAVTAAGTHRAPGPAATGRASTAVPSRATRRVRRSPTRCRSLSSTARRAAGCGP</sequence>
<dbReference type="AlphaFoldDB" id="A0A1Y0HY14"/>
<dbReference type="Proteomes" id="UP000196228">
    <property type="component" value="Chromosome"/>
</dbReference>
<reference evidence="2 3" key="1">
    <citation type="submission" date="2017-05" db="EMBL/GenBank/DDBJ databases">
        <authorList>
            <person name="Song R."/>
            <person name="Chenine A.L."/>
            <person name="Ruprecht R.M."/>
        </authorList>
    </citation>
    <scope>NUCLEOTIDE SEQUENCE [LARGE SCALE GENOMIC DNA]</scope>
    <source>
        <strain evidence="2 3">PSBB019</strain>
    </source>
</reference>
<gene>
    <name evidence="2" type="ORF">CBR64_17220</name>
</gene>
<feature type="compositionally biased region" description="Low complexity" evidence="1">
    <location>
        <begin position="148"/>
        <end position="181"/>
    </location>
</feature>
<accession>A0A1Y0HY14</accession>
<feature type="compositionally biased region" description="Low complexity" evidence="1">
    <location>
        <begin position="126"/>
        <end position="136"/>
    </location>
</feature>
<feature type="region of interest" description="Disordered" evidence="1">
    <location>
        <begin position="109"/>
        <end position="181"/>
    </location>
</feature>
<organism evidence="2 3">
    <name type="scientific">Cellulosimicrobium cellulans</name>
    <name type="common">Arthrobacter luteus</name>
    <dbReference type="NCBI Taxonomy" id="1710"/>
    <lineage>
        <taxon>Bacteria</taxon>
        <taxon>Bacillati</taxon>
        <taxon>Actinomycetota</taxon>
        <taxon>Actinomycetes</taxon>
        <taxon>Micrococcales</taxon>
        <taxon>Promicromonosporaceae</taxon>
        <taxon>Cellulosimicrobium</taxon>
    </lineage>
</organism>
<feature type="compositionally biased region" description="Basic residues" evidence="1">
    <location>
        <begin position="222"/>
        <end position="231"/>
    </location>
</feature>
<evidence type="ECO:0000313" key="2">
    <source>
        <dbReference type="EMBL" id="ARU52919.1"/>
    </source>
</evidence>
<dbReference type="EMBL" id="CP021383">
    <property type="protein sequence ID" value="ARU52919.1"/>
    <property type="molecule type" value="Genomic_DNA"/>
</dbReference>
<dbReference type="KEGG" id="cceu:CBR64_17220"/>
<evidence type="ECO:0000313" key="3">
    <source>
        <dbReference type="Proteomes" id="UP000196228"/>
    </source>
</evidence>
<evidence type="ECO:0000256" key="1">
    <source>
        <dbReference type="SAM" id="MobiDB-lite"/>
    </source>
</evidence>